<feature type="transmembrane region" description="Helical" evidence="1">
    <location>
        <begin position="126"/>
        <end position="146"/>
    </location>
</feature>
<accession>A0A5P8N5N9</accession>
<feature type="transmembrane region" description="Helical" evidence="1">
    <location>
        <begin position="158"/>
        <end position="176"/>
    </location>
</feature>
<proteinExistence type="predicted"/>
<sequence>MKRETYSLPTRNFPFQGYLEGRDVPLDAAFFLDVFLPLMPIALALTTSKWTKMAIASPIYLTGYYVLSVFFASMATVSIFLGIFTKPRREEGQIIIENGRMAVTGVVAVGLLLTVGINYLQLSPTSIFLVASIVGFTSILGVIPTIQYHGTSDVMRMMMAIVLFAVVLYTASAINVDKDQIYLLMKTGTPTYHIPAQERHDAVLLDQVYQMSKYYARYPHQLRRRFTGEAPTYWEEETTTTTRGNYSYTIVMFHTVVFCLGFYTVLSETGETDRVLGDIKMIVLEKIKTTELFGEIAMSKITMAMARIEWFTIMGGNLLHFSWLLGTPAMVIELAVMAFMAWPTYQLWKSTYGVMSALRGTNAFRQIPDGVLPAPAVKSTATYYHSGMATIMAIGMVLINLYYYATGASPLYVTYSISTFIAAVIMIQDPTTSAGYWTIAVISVTLNTPSLAIVGAVQKRFNGKSLWSRTT</sequence>
<reference evidence="2" key="1">
    <citation type="journal article" date="2019" name="MSphere">
        <title>Insights into Jingmenviruses host range, genetic diversity and geographical distribution.</title>
        <authorList>
            <person name="Temmam S."/>
            <person name="Bigot T."/>
            <person name="Chretien D."/>
            <person name="Gondard M."/>
            <person name="Perot P."/>
            <person name="Dufour E."/>
            <person name="Petres S."/>
            <person name="Devillers E."/>
            <person name="Hoem T."/>
            <person name="Pinarello V."/>
            <person name="Hul V."/>
            <person name="Vongphayloth K."/>
            <person name="Hertz J.C."/>
            <person name="Loiseau I."/>
            <person name="Dumarest M."/>
            <person name="Ramirez M."/>
            <person name="Duong V."/>
            <person name="Vayssier-Taussat M."/>
            <person name="Grandadam M."/>
            <person name="Albina E."/>
            <person name="Dussart P."/>
            <person name="Moutailler S."/>
            <person name="Cappelle J."/>
            <person name="Brey P.T."/>
            <person name="Eloit M."/>
        </authorList>
    </citation>
    <scope>NUCLEOTIDE SEQUENCE</scope>
    <source>
        <strain evidence="2">JMTV/Pteropus lylei/Cambodia</strain>
    </source>
</reference>
<feature type="transmembrane region" description="Helical" evidence="1">
    <location>
        <begin position="383"/>
        <end position="404"/>
    </location>
</feature>
<organism evidence="2">
    <name type="scientific">Jingmen tick virus</name>
    <dbReference type="NCBI Taxonomy" id="1172985"/>
    <lineage>
        <taxon>Viruses</taxon>
        <taxon>Riboviria</taxon>
        <taxon>Orthornavirae</taxon>
        <taxon>Kitrinoviricota</taxon>
        <taxon>Flasuviricetes</taxon>
        <taxon>Amarillovirales</taxon>
        <taxon>Flaviviridae</taxon>
        <taxon>Jingmenvirus group</taxon>
    </lineage>
</organism>
<name>A0A5P8N5N9_9FLAV</name>
<feature type="transmembrane region" description="Helical" evidence="1">
    <location>
        <begin position="59"/>
        <end position="81"/>
    </location>
</feature>
<protein>
    <submittedName>
        <fullName evidence="2">Membrane protein</fullName>
    </submittedName>
</protein>
<keyword evidence="1" id="KW-0812">Transmembrane</keyword>
<feature type="transmembrane region" description="Helical" evidence="1">
    <location>
        <begin position="101"/>
        <end position="120"/>
    </location>
</feature>
<feature type="transmembrane region" description="Helical" evidence="1">
    <location>
        <begin position="411"/>
        <end position="428"/>
    </location>
</feature>
<keyword evidence="1" id="KW-1133">Transmembrane helix</keyword>
<keyword evidence="1" id="KW-0472">Membrane</keyword>
<feature type="transmembrane region" description="Helical" evidence="1">
    <location>
        <begin position="28"/>
        <end position="47"/>
    </location>
</feature>
<evidence type="ECO:0000256" key="1">
    <source>
        <dbReference type="SAM" id="Phobius"/>
    </source>
</evidence>
<dbReference type="EMBL" id="MN095534">
    <property type="protein sequence ID" value="QFR36179.1"/>
    <property type="molecule type" value="Genomic_RNA"/>
</dbReference>
<feature type="transmembrane region" description="Helical" evidence="1">
    <location>
        <begin position="434"/>
        <end position="457"/>
    </location>
</feature>
<feature type="transmembrane region" description="Helical" evidence="1">
    <location>
        <begin position="321"/>
        <end position="342"/>
    </location>
</feature>
<evidence type="ECO:0000313" key="2">
    <source>
        <dbReference type="EMBL" id="QFR36179.1"/>
    </source>
</evidence>